<dbReference type="EMBL" id="PEYT01000004">
    <property type="protein sequence ID" value="PIS23344.1"/>
    <property type="molecule type" value="Genomic_DNA"/>
</dbReference>
<evidence type="ECO:0000256" key="2">
    <source>
        <dbReference type="ARBA" id="ARBA00022679"/>
    </source>
</evidence>
<proteinExistence type="predicted"/>
<dbReference type="SUPFAM" id="SSF75217">
    <property type="entry name" value="alpha/beta knot"/>
    <property type="match status" value="1"/>
</dbReference>
<dbReference type="Pfam" id="PF00588">
    <property type="entry name" value="SpoU_methylase"/>
    <property type="match status" value="1"/>
</dbReference>
<dbReference type="CDD" id="cd18082">
    <property type="entry name" value="SpoU-like_family"/>
    <property type="match status" value="1"/>
</dbReference>
<evidence type="ECO:0000313" key="5">
    <source>
        <dbReference type="Proteomes" id="UP000230340"/>
    </source>
</evidence>
<dbReference type="PANTHER" id="PTHR43191">
    <property type="entry name" value="RRNA METHYLTRANSFERASE 3"/>
    <property type="match status" value="1"/>
</dbReference>
<organism evidence="4 5">
    <name type="scientific">candidate division WWE3 bacterium CG08_land_8_20_14_0_20_40_13</name>
    <dbReference type="NCBI Taxonomy" id="1975084"/>
    <lineage>
        <taxon>Bacteria</taxon>
        <taxon>Katanobacteria</taxon>
    </lineage>
</organism>
<dbReference type="InterPro" id="IPR029028">
    <property type="entry name" value="Alpha/beta_knot_MTases"/>
</dbReference>
<dbReference type="GO" id="GO:0032259">
    <property type="term" value="P:methylation"/>
    <property type="evidence" value="ECO:0007669"/>
    <property type="project" value="UniProtKB-KW"/>
</dbReference>
<dbReference type="GO" id="GO:0008173">
    <property type="term" value="F:RNA methyltransferase activity"/>
    <property type="evidence" value="ECO:0007669"/>
    <property type="project" value="InterPro"/>
</dbReference>
<dbReference type="InterPro" id="IPR001537">
    <property type="entry name" value="SpoU_MeTrfase"/>
</dbReference>
<dbReference type="InterPro" id="IPR029026">
    <property type="entry name" value="tRNA_m1G_MTases_N"/>
</dbReference>
<dbReference type="Proteomes" id="UP000230340">
    <property type="component" value="Unassembled WGS sequence"/>
</dbReference>
<dbReference type="InterPro" id="IPR051259">
    <property type="entry name" value="rRNA_Methyltransferase"/>
</dbReference>
<dbReference type="GO" id="GO:0003723">
    <property type="term" value="F:RNA binding"/>
    <property type="evidence" value="ECO:0007669"/>
    <property type="project" value="InterPro"/>
</dbReference>
<protein>
    <submittedName>
        <fullName evidence="4">TrmH family RNA methyltransferase</fullName>
    </submittedName>
</protein>
<keyword evidence="1 4" id="KW-0489">Methyltransferase</keyword>
<evidence type="ECO:0000313" key="4">
    <source>
        <dbReference type="EMBL" id="PIS23344.1"/>
    </source>
</evidence>
<evidence type="ECO:0000259" key="3">
    <source>
        <dbReference type="Pfam" id="PF00588"/>
    </source>
</evidence>
<reference evidence="5" key="1">
    <citation type="submission" date="2017-09" db="EMBL/GenBank/DDBJ databases">
        <title>Depth-based differentiation of microbial function through sediment-hosted aquifers and enrichment of novel symbionts in the deep terrestrial subsurface.</title>
        <authorList>
            <person name="Probst A.J."/>
            <person name="Ladd B."/>
            <person name="Jarett J.K."/>
            <person name="Geller-Mcgrath D.E."/>
            <person name="Sieber C.M.K."/>
            <person name="Emerson J.B."/>
            <person name="Anantharaman K."/>
            <person name="Thomas B.C."/>
            <person name="Malmstrom R."/>
            <person name="Stieglmeier M."/>
            <person name="Klingl A."/>
            <person name="Woyke T."/>
            <person name="Ryan C.M."/>
            <person name="Banfield J.F."/>
        </authorList>
    </citation>
    <scope>NUCLEOTIDE SEQUENCE [LARGE SCALE GENOMIC DNA]</scope>
</reference>
<comment type="caution">
    <text evidence="4">The sequence shown here is derived from an EMBL/GenBank/DDBJ whole genome shotgun (WGS) entry which is preliminary data.</text>
</comment>
<gene>
    <name evidence="4" type="ORF">COT49_00660</name>
</gene>
<dbReference type="Gene3D" id="3.40.1280.10">
    <property type="match status" value="1"/>
</dbReference>
<name>A0A2H0XEI4_UNCKA</name>
<accession>A0A2H0XEI4</accession>
<dbReference type="GO" id="GO:0006396">
    <property type="term" value="P:RNA processing"/>
    <property type="evidence" value="ECO:0007669"/>
    <property type="project" value="InterPro"/>
</dbReference>
<dbReference type="AlphaFoldDB" id="A0A2H0XEI4"/>
<dbReference type="PANTHER" id="PTHR43191:SF2">
    <property type="entry name" value="RRNA METHYLTRANSFERASE 3, MITOCHONDRIAL"/>
    <property type="match status" value="1"/>
</dbReference>
<keyword evidence="2 4" id="KW-0808">Transferase</keyword>
<sequence>MSHLWYNVTMEFSRYNKKFDYSFTFGSYPTIELIKNRPTSVIKIITHSKLSGSNGFEIIHRLAGENKIKLNQNDRLIQKISIKDNCFVAGVFKKYTMSLDGQSNHIVLVNPKDSGNLGTIARSMLAFNFSDLAIITPAVDIFKPETIRASMGAIFSLNIQLFESFKKYKEFFPERNLYAFQTTGSENLSKIEFAKPASLVFGNESSGLEELEKGFKTRVKIPQSDKVDSLNLAVSVGIALNNVYSKGL</sequence>
<evidence type="ECO:0000256" key="1">
    <source>
        <dbReference type="ARBA" id="ARBA00022603"/>
    </source>
</evidence>
<feature type="domain" description="tRNA/rRNA methyltransferase SpoU type" evidence="3">
    <location>
        <begin position="105"/>
        <end position="240"/>
    </location>
</feature>